<sequence>MWFFSWTSLTTKVSVVSMSKGKKHVYLIRLSPSIMGECNVKYNVISAIQRAMACIWFWDGESSAAAPWLMIDGMAEYIWTMAGFGHRHEETTLHLDSNFR</sequence>
<reference evidence="1 2" key="1">
    <citation type="journal article" date="2024" name="G3 (Bethesda)">
        <title>Genome assembly of Hibiscus sabdariffa L. provides insights into metabolisms of medicinal natural products.</title>
        <authorList>
            <person name="Kim T."/>
        </authorList>
    </citation>
    <scope>NUCLEOTIDE SEQUENCE [LARGE SCALE GENOMIC DNA]</scope>
    <source>
        <strain evidence="1">TK-2024</strain>
        <tissue evidence="1">Old leaves</tissue>
    </source>
</reference>
<dbReference type="PANTHER" id="PTHR33321:SF3">
    <property type="entry name" value="OS05G0582000 PROTEIN"/>
    <property type="match status" value="1"/>
</dbReference>
<name>A0ABR2E5U5_9ROSI</name>
<evidence type="ECO:0000313" key="1">
    <source>
        <dbReference type="EMBL" id="KAK8551935.1"/>
    </source>
</evidence>
<organism evidence="1 2">
    <name type="scientific">Hibiscus sabdariffa</name>
    <name type="common">roselle</name>
    <dbReference type="NCBI Taxonomy" id="183260"/>
    <lineage>
        <taxon>Eukaryota</taxon>
        <taxon>Viridiplantae</taxon>
        <taxon>Streptophyta</taxon>
        <taxon>Embryophyta</taxon>
        <taxon>Tracheophyta</taxon>
        <taxon>Spermatophyta</taxon>
        <taxon>Magnoliopsida</taxon>
        <taxon>eudicotyledons</taxon>
        <taxon>Gunneridae</taxon>
        <taxon>Pentapetalae</taxon>
        <taxon>rosids</taxon>
        <taxon>malvids</taxon>
        <taxon>Malvales</taxon>
        <taxon>Malvaceae</taxon>
        <taxon>Malvoideae</taxon>
        <taxon>Hibiscus</taxon>
    </lineage>
</organism>
<dbReference type="Pfam" id="PF04450">
    <property type="entry name" value="BSP"/>
    <property type="match status" value="1"/>
</dbReference>
<dbReference type="EMBL" id="JBBPBM010000020">
    <property type="protein sequence ID" value="KAK8551935.1"/>
    <property type="molecule type" value="Genomic_DNA"/>
</dbReference>
<dbReference type="InterPro" id="IPR007541">
    <property type="entry name" value="Uncharacterised_BSP"/>
</dbReference>
<evidence type="ECO:0000313" key="2">
    <source>
        <dbReference type="Proteomes" id="UP001472677"/>
    </source>
</evidence>
<gene>
    <name evidence="1" type="ORF">V6N12_040554</name>
</gene>
<accession>A0ABR2E5U5</accession>
<keyword evidence="2" id="KW-1185">Reference proteome</keyword>
<dbReference type="Proteomes" id="UP001472677">
    <property type="component" value="Unassembled WGS sequence"/>
</dbReference>
<proteinExistence type="predicted"/>
<protein>
    <submittedName>
        <fullName evidence="1">Uncharacterized protein</fullName>
    </submittedName>
</protein>
<dbReference type="PANTHER" id="PTHR33321">
    <property type="match status" value="1"/>
</dbReference>
<comment type="caution">
    <text evidence="1">The sequence shown here is derived from an EMBL/GenBank/DDBJ whole genome shotgun (WGS) entry which is preliminary data.</text>
</comment>